<feature type="transmembrane region" description="Helical" evidence="5">
    <location>
        <begin position="141"/>
        <end position="164"/>
    </location>
</feature>
<keyword evidence="7" id="KW-1185">Reference proteome</keyword>
<organism evidence="6 7">
    <name type="scientific">Caballeronia arvi</name>
    <dbReference type="NCBI Taxonomy" id="1777135"/>
    <lineage>
        <taxon>Bacteria</taxon>
        <taxon>Pseudomonadati</taxon>
        <taxon>Pseudomonadota</taxon>
        <taxon>Betaproteobacteria</taxon>
        <taxon>Burkholderiales</taxon>
        <taxon>Burkholderiaceae</taxon>
        <taxon>Caballeronia</taxon>
    </lineage>
</organism>
<comment type="subcellular location">
    <subcellularLocation>
        <location evidence="1">Membrane</location>
        <topology evidence="1">Multi-pass membrane protein</topology>
    </subcellularLocation>
</comment>
<protein>
    <submittedName>
        <fullName evidence="6">Natural resistance-associated macrophage protein</fullName>
    </submittedName>
</protein>
<evidence type="ECO:0000313" key="6">
    <source>
        <dbReference type="EMBL" id="SAL89027.1"/>
    </source>
</evidence>
<evidence type="ECO:0000313" key="7">
    <source>
        <dbReference type="Proteomes" id="UP000055019"/>
    </source>
</evidence>
<dbReference type="InterPro" id="IPR001046">
    <property type="entry name" value="NRAMP_fam"/>
</dbReference>
<evidence type="ECO:0000256" key="5">
    <source>
        <dbReference type="SAM" id="Phobius"/>
    </source>
</evidence>
<dbReference type="Proteomes" id="UP000055019">
    <property type="component" value="Unassembled WGS sequence"/>
</dbReference>
<evidence type="ECO:0000256" key="3">
    <source>
        <dbReference type="ARBA" id="ARBA00022989"/>
    </source>
</evidence>
<accession>A0A158L6P6</accession>
<dbReference type="EMBL" id="FCOM02000273">
    <property type="protein sequence ID" value="SAL89027.1"/>
    <property type="molecule type" value="Genomic_DNA"/>
</dbReference>
<dbReference type="GO" id="GO:0016020">
    <property type="term" value="C:membrane"/>
    <property type="evidence" value="ECO:0007669"/>
    <property type="project" value="UniProtKB-SubCell"/>
</dbReference>
<feature type="transmembrane region" description="Helical" evidence="5">
    <location>
        <begin position="106"/>
        <end position="129"/>
    </location>
</feature>
<proteinExistence type="predicted"/>
<comment type="caution">
    <text evidence="6">The sequence shown here is derived from an EMBL/GenBank/DDBJ whole genome shotgun (WGS) entry which is preliminary data.</text>
</comment>
<evidence type="ECO:0000256" key="2">
    <source>
        <dbReference type="ARBA" id="ARBA00022692"/>
    </source>
</evidence>
<keyword evidence="4 5" id="KW-0472">Membrane</keyword>
<sequence>MIAAAATLHLLPGTFAGETSPMAGVLEPLAHGYARHVLALALFSSASLALPPLAGSAAEAVASSFHWERGERRDRWIAGLLAAIMAAGMAIATALAASHVEPAKALYWSAVVNGMTVTPVLVLLVLLSSKRSAVGDLSAHWSLRALSWLAVIATACVVISHAVLRLA</sequence>
<dbReference type="GO" id="GO:0046873">
    <property type="term" value="F:metal ion transmembrane transporter activity"/>
    <property type="evidence" value="ECO:0007669"/>
    <property type="project" value="InterPro"/>
</dbReference>
<gene>
    <name evidence="6" type="ORF">AWB74_08869</name>
</gene>
<name>A0A158L6P6_9BURK</name>
<evidence type="ECO:0000256" key="4">
    <source>
        <dbReference type="ARBA" id="ARBA00023136"/>
    </source>
</evidence>
<keyword evidence="3 5" id="KW-1133">Transmembrane helix</keyword>
<keyword evidence="2 5" id="KW-0812">Transmembrane</keyword>
<dbReference type="Pfam" id="PF01566">
    <property type="entry name" value="Nramp"/>
    <property type="match status" value="1"/>
</dbReference>
<feature type="transmembrane region" description="Helical" evidence="5">
    <location>
        <begin position="32"/>
        <end position="55"/>
    </location>
</feature>
<dbReference type="AlphaFoldDB" id="A0A158L6P6"/>
<reference evidence="6" key="1">
    <citation type="submission" date="2016-01" db="EMBL/GenBank/DDBJ databases">
        <authorList>
            <person name="Peeters C."/>
        </authorList>
    </citation>
    <scope>NUCLEOTIDE SEQUENCE [LARGE SCALE GENOMIC DNA]</scope>
    <source>
        <strain evidence="6">LMG 29317</strain>
    </source>
</reference>
<feature type="transmembrane region" description="Helical" evidence="5">
    <location>
        <begin position="76"/>
        <end position="100"/>
    </location>
</feature>
<evidence type="ECO:0000256" key="1">
    <source>
        <dbReference type="ARBA" id="ARBA00004141"/>
    </source>
</evidence>